<name>A0ABR8GZQ2_9CYAN</name>
<protein>
    <submittedName>
        <fullName evidence="1">Uncharacterized protein</fullName>
    </submittedName>
</protein>
<reference evidence="1 2" key="1">
    <citation type="journal article" date="2020" name="ISME J.">
        <title>Comparative genomics reveals insights into cyanobacterial evolution and habitat adaptation.</title>
        <authorList>
            <person name="Chen M.Y."/>
            <person name="Teng W.K."/>
            <person name="Zhao L."/>
            <person name="Hu C.X."/>
            <person name="Zhou Y.K."/>
            <person name="Han B.P."/>
            <person name="Song L.R."/>
            <person name="Shu W.S."/>
        </authorList>
    </citation>
    <scope>NUCLEOTIDE SEQUENCE [LARGE SCALE GENOMIC DNA]</scope>
    <source>
        <strain evidence="1 2">FACHB-248</strain>
    </source>
</reference>
<evidence type="ECO:0000313" key="2">
    <source>
        <dbReference type="Proteomes" id="UP000660380"/>
    </source>
</evidence>
<dbReference type="RefSeq" id="WP_029637555.1">
    <property type="nucleotide sequence ID" value="NZ_JACJTA010000088.1"/>
</dbReference>
<evidence type="ECO:0000313" key="1">
    <source>
        <dbReference type="EMBL" id="MBD2608263.1"/>
    </source>
</evidence>
<sequence>MTIDENNSQGFDVTLEPQSPNIPLIKTVDQIFTSIKYLNSHATSRKEVLTFQNVKNYFKTQTPKVFGIKKAAIYKEKHPQGYMIGLFFINSHDEIATDEKGEAYGRIILANSLDEDLKKILSDTNFVILK</sequence>
<organism evidence="1 2">
    <name type="scientific">Scytonema hofmannii FACHB-248</name>
    <dbReference type="NCBI Taxonomy" id="1842502"/>
    <lineage>
        <taxon>Bacteria</taxon>
        <taxon>Bacillati</taxon>
        <taxon>Cyanobacteriota</taxon>
        <taxon>Cyanophyceae</taxon>
        <taxon>Nostocales</taxon>
        <taxon>Scytonemataceae</taxon>
        <taxon>Scytonema</taxon>
    </lineage>
</organism>
<dbReference type="Proteomes" id="UP000660380">
    <property type="component" value="Unassembled WGS sequence"/>
</dbReference>
<gene>
    <name evidence="1" type="ORF">H6G81_28050</name>
</gene>
<dbReference type="EMBL" id="JACJTA010000088">
    <property type="protein sequence ID" value="MBD2608263.1"/>
    <property type="molecule type" value="Genomic_DNA"/>
</dbReference>
<accession>A0ABR8GZQ2</accession>
<keyword evidence="2" id="KW-1185">Reference proteome</keyword>
<proteinExistence type="predicted"/>
<comment type="caution">
    <text evidence="1">The sequence shown here is derived from an EMBL/GenBank/DDBJ whole genome shotgun (WGS) entry which is preliminary data.</text>
</comment>